<proteinExistence type="predicted"/>
<dbReference type="PROSITE" id="PS50937">
    <property type="entry name" value="HTH_MERR_2"/>
    <property type="match status" value="1"/>
</dbReference>
<evidence type="ECO:0000313" key="4">
    <source>
        <dbReference type="EMBL" id="MBD3933338.1"/>
    </source>
</evidence>
<accession>A0A927F1A3</accession>
<dbReference type="Pfam" id="PF13411">
    <property type="entry name" value="MerR_1"/>
    <property type="match status" value="1"/>
</dbReference>
<comment type="caution">
    <text evidence="4">The sequence shown here is derived from an EMBL/GenBank/DDBJ whole genome shotgun (WGS) entry which is preliminary data.</text>
</comment>
<dbReference type="SUPFAM" id="SSF46955">
    <property type="entry name" value="Putative DNA-binding domain"/>
    <property type="match status" value="1"/>
</dbReference>
<keyword evidence="5" id="KW-1185">Reference proteome</keyword>
<dbReference type="RefSeq" id="WP_191210750.1">
    <property type="nucleotide sequence ID" value="NZ_BAABKL010000050.1"/>
</dbReference>
<evidence type="ECO:0000256" key="1">
    <source>
        <dbReference type="ARBA" id="ARBA00023125"/>
    </source>
</evidence>
<organism evidence="4 5">
    <name type="scientific">Streptomyces chumphonensis</name>
    <dbReference type="NCBI Taxonomy" id="1214925"/>
    <lineage>
        <taxon>Bacteria</taxon>
        <taxon>Bacillati</taxon>
        <taxon>Actinomycetota</taxon>
        <taxon>Actinomycetes</taxon>
        <taxon>Kitasatosporales</taxon>
        <taxon>Streptomycetaceae</taxon>
        <taxon>Streptomyces</taxon>
    </lineage>
</organism>
<dbReference type="GO" id="GO:0003677">
    <property type="term" value="F:DNA binding"/>
    <property type="evidence" value="ECO:0007669"/>
    <property type="project" value="UniProtKB-KW"/>
</dbReference>
<feature type="region of interest" description="Disordered" evidence="2">
    <location>
        <begin position="229"/>
        <end position="249"/>
    </location>
</feature>
<reference evidence="4" key="1">
    <citation type="submission" date="2020-09" db="EMBL/GenBank/DDBJ databases">
        <title>Secondary metabolite and genome analysis of marine Streptomyces chumphonensis KK1-2T.</title>
        <authorList>
            <person name="Phongsopitanun W."/>
            <person name="Kanchanasin P."/>
            <person name="Pittayakhajonwut P."/>
            <person name="Suwanborirux K."/>
            <person name="Tanasupawat S."/>
        </authorList>
    </citation>
    <scope>NUCLEOTIDE SEQUENCE</scope>
    <source>
        <strain evidence="4">KK1-2</strain>
    </source>
</reference>
<dbReference type="Gene3D" id="1.10.1660.10">
    <property type="match status" value="1"/>
</dbReference>
<dbReference type="InterPro" id="IPR047057">
    <property type="entry name" value="MerR_fam"/>
</dbReference>
<dbReference type="PANTHER" id="PTHR30204:SF93">
    <property type="entry name" value="HTH MERR-TYPE DOMAIN-CONTAINING PROTEIN"/>
    <property type="match status" value="1"/>
</dbReference>
<sequence>MTELAEAAGVTVRTVRFYRERALLPPPRREGRIAWYNEHHLARLRTIGALLARGHTLGGITELLTAFEKGRDSHSAAGLLGLEPALTTPFSEEVPVRLTPEELAAHYPGEVTPENLSDSIDLGYVAVDGDELVHTSRRLLDASAALVREGIPLADVLDGARRVRTQVEAIAAVFADVLSAHLLAEDRDPEDVAASVDHLRPYAKHIVDAELSMALDRRVRSRLDAWLAEHGENGGGVGGENGGEDQDAG</sequence>
<gene>
    <name evidence="4" type="ORF">IF129_17495</name>
</gene>
<keyword evidence="1" id="KW-0238">DNA-binding</keyword>
<evidence type="ECO:0000313" key="5">
    <source>
        <dbReference type="Proteomes" id="UP000632289"/>
    </source>
</evidence>
<dbReference type="InterPro" id="IPR009061">
    <property type="entry name" value="DNA-bd_dom_put_sf"/>
</dbReference>
<dbReference type="SMART" id="SM00422">
    <property type="entry name" value="HTH_MERR"/>
    <property type="match status" value="1"/>
</dbReference>
<feature type="domain" description="HTH merR-type" evidence="3">
    <location>
        <begin position="1"/>
        <end position="66"/>
    </location>
</feature>
<evidence type="ECO:0000259" key="3">
    <source>
        <dbReference type="PROSITE" id="PS50937"/>
    </source>
</evidence>
<dbReference type="PANTHER" id="PTHR30204">
    <property type="entry name" value="REDOX-CYCLING DRUG-SENSING TRANSCRIPTIONAL ACTIVATOR SOXR"/>
    <property type="match status" value="1"/>
</dbReference>
<protein>
    <submittedName>
        <fullName evidence="4">MerR family transcriptional regulator</fullName>
    </submittedName>
</protein>
<dbReference type="EMBL" id="JACXYU010000009">
    <property type="protein sequence ID" value="MBD3933338.1"/>
    <property type="molecule type" value="Genomic_DNA"/>
</dbReference>
<dbReference type="InterPro" id="IPR000551">
    <property type="entry name" value="MerR-type_HTH_dom"/>
</dbReference>
<dbReference type="Proteomes" id="UP000632289">
    <property type="component" value="Unassembled WGS sequence"/>
</dbReference>
<dbReference type="GO" id="GO:0003700">
    <property type="term" value="F:DNA-binding transcription factor activity"/>
    <property type="evidence" value="ECO:0007669"/>
    <property type="project" value="InterPro"/>
</dbReference>
<dbReference type="AlphaFoldDB" id="A0A927F1A3"/>
<evidence type="ECO:0000256" key="2">
    <source>
        <dbReference type="SAM" id="MobiDB-lite"/>
    </source>
</evidence>
<name>A0A927F1A3_9ACTN</name>